<reference evidence="2" key="1">
    <citation type="submission" date="2021-03" db="EMBL/GenBank/DDBJ databases">
        <authorList>
            <person name="Li Z."/>
            <person name="Yang C."/>
        </authorList>
    </citation>
    <scope>NUCLEOTIDE SEQUENCE</scope>
    <source>
        <strain evidence="2">Dzin_1.0</strain>
        <tissue evidence="2">Leaf</tissue>
    </source>
</reference>
<accession>A0A9D5HSW1</accession>
<evidence type="ECO:0000313" key="2">
    <source>
        <dbReference type="EMBL" id="KAJ0987544.1"/>
    </source>
</evidence>
<feature type="region of interest" description="Disordered" evidence="1">
    <location>
        <begin position="145"/>
        <end position="191"/>
    </location>
</feature>
<name>A0A9D5HSW1_9LILI</name>
<feature type="compositionally biased region" description="Basic and acidic residues" evidence="1">
    <location>
        <begin position="175"/>
        <end position="191"/>
    </location>
</feature>
<organism evidence="2 3">
    <name type="scientific">Dioscorea zingiberensis</name>
    <dbReference type="NCBI Taxonomy" id="325984"/>
    <lineage>
        <taxon>Eukaryota</taxon>
        <taxon>Viridiplantae</taxon>
        <taxon>Streptophyta</taxon>
        <taxon>Embryophyta</taxon>
        <taxon>Tracheophyta</taxon>
        <taxon>Spermatophyta</taxon>
        <taxon>Magnoliopsida</taxon>
        <taxon>Liliopsida</taxon>
        <taxon>Dioscoreales</taxon>
        <taxon>Dioscoreaceae</taxon>
        <taxon>Dioscorea</taxon>
    </lineage>
</organism>
<protein>
    <submittedName>
        <fullName evidence="2">Uncharacterized protein</fullName>
    </submittedName>
</protein>
<evidence type="ECO:0000313" key="3">
    <source>
        <dbReference type="Proteomes" id="UP001085076"/>
    </source>
</evidence>
<comment type="caution">
    <text evidence="2">The sequence shown here is derived from an EMBL/GenBank/DDBJ whole genome shotgun (WGS) entry which is preliminary data.</text>
</comment>
<proteinExistence type="predicted"/>
<dbReference type="PANTHER" id="PTHR37173">
    <property type="entry name" value="HYDROXYPROLINE-RICH GLYCOPROTEIN FAMILY PROTEIN"/>
    <property type="match status" value="1"/>
</dbReference>
<sequence length="365" mass="39089">MATPPPPSSSVADSVTAAPISGVNPPRPYPPMFSAGASGVEPLIGKPLNPPPPAPPSQGVVFSIPRGIPFRSRPPIADQTVTVAGSAGYVRGAGQTPLVAFASGQGRGPFMFPTDQMGQRPPPSTAVHVMRPPHLQPQFVVPRQVRTPASAAAAAGAPKSTPMSGAPPKAASVDPEPKNSKEREKSNEDTVVTIHDRKVRLSDGGSDSLYALCRSWVHNGLPQEPQALFGNGMKVLPRPLPAATFEIDTDMLRGEGDNEVEDSGKEEHLGTGDHLSADDLLRQHIKRAKRVRVECRTVRDDLLHSFLLSMKKHLMSGLRREVHSPKTILFSKQQKAKAAKLKATVVQKMVIVVKCPGSWDQVHQL</sequence>
<dbReference type="Proteomes" id="UP001085076">
    <property type="component" value="Miscellaneous, Linkage group lg01"/>
</dbReference>
<dbReference type="PANTHER" id="PTHR37173:SF1">
    <property type="entry name" value="PROLINE-RICH FAMILY PROTEIN"/>
    <property type="match status" value="1"/>
</dbReference>
<dbReference type="EMBL" id="JAGGNH010000001">
    <property type="protein sequence ID" value="KAJ0987544.1"/>
    <property type="molecule type" value="Genomic_DNA"/>
</dbReference>
<feature type="region of interest" description="Disordered" evidence="1">
    <location>
        <begin position="1"/>
        <end position="56"/>
    </location>
</feature>
<reference evidence="2" key="2">
    <citation type="journal article" date="2022" name="Hortic Res">
        <title>The genome of Dioscorea zingiberensis sheds light on the biosynthesis, origin and evolution of the medicinally important diosgenin saponins.</title>
        <authorList>
            <person name="Li Y."/>
            <person name="Tan C."/>
            <person name="Li Z."/>
            <person name="Guo J."/>
            <person name="Li S."/>
            <person name="Chen X."/>
            <person name="Wang C."/>
            <person name="Dai X."/>
            <person name="Yang H."/>
            <person name="Song W."/>
            <person name="Hou L."/>
            <person name="Xu J."/>
            <person name="Tong Z."/>
            <person name="Xu A."/>
            <person name="Yuan X."/>
            <person name="Wang W."/>
            <person name="Yang Q."/>
            <person name="Chen L."/>
            <person name="Sun Z."/>
            <person name="Wang K."/>
            <person name="Pan B."/>
            <person name="Chen J."/>
            <person name="Bao Y."/>
            <person name="Liu F."/>
            <person name="Qi X."/>
            <person name="Gang D.R."/>
            <person name="Wen J."/>
            <person name="Li J."/>
        </authorList>
    </citation>
    <scope>NUCLEOTIDE SEQUENCE</scope>
    <source>
        <strain evidence="2">Dzin_1.0</strain>
    </source>
</reference>
<gene>
    <name evidence="2" type="ORF">J5N97_005900</name>
</gene>
<dbReference type="OrthoDB" id="1735564at2759"/>
<dbReference type="AlphaFoldDB" id="A0A9D5HSW1"/>
<keyword evidence="3" id="KW-1185">Reference proteome</keyword>
<evidence type="ECO:0000256" key="1">
    <source>
        <dbReference type="SAM" id="MobiDB-lite"/>
    </source>
</evidence>
<feature type="compositionally biased region" description="Low complexity" evidence="1">
    <location>
        <begin position="9"/>
        <end position="19"/>
    </location>
</feature>